<evidence type="ECO:0000256" key="4">
    <source>
        <dbReference type="ARBA" id="ARBA00012251"/>
    </source>
</evidence>
<keyword evidence="8" id="KW-0677">Repeat</keyword>
<keyword evidence="14" id="KW-0342">GTP-binding</keyword>
<evidence type="ECO:0000256" key="14">
    <source>
        <dbReference type="ARBA" id="ARBA00023134"/>
    </source>
</evidence>
<dbReference type="InterPro" id="IPR003578">
    <property type="entry name" value="Small_GTPase_Rho"/>
</dbReference>
<keyword evidence="11" id="KW-0833">Ubl conjugation pathway</keyword>
<feature type="domain" description="RING-type" evidence="18">
    <location>
        <begin position="201"/>
        <end position="340"/>
    </location>
</feature>
<evidence type="ECO:0000256" key="2">
    <source>
        <dbReference type="ARBA" id="ARBA00004167"/>
    </source>
</evidence>
<evidence type="ECO:0000256" key="11">
    <source>
        <dbReference type="ARBA" id="ARBA00022786"/>
    </source>
</evidence>
<dbReference type="PRINTS" id="PR00449">
    <property type="entry name" value="RASTRNSFRMNG"/>
</dbReference>
<evidence type="ECO:0000259" key="18">
    <source>
        <dbReference type="PROSITE" id="PS51873"/>
    </source>
</evidence>
<dbReference type="PANTHER" id="PTHR24072">
    <property type="entry name" value="RHO FAMILY GTPASE"/>
    <property type="match status" value="1"/>
</dbReference>
<accession>A0AAD7UM66</accession>
<keyword evidence="6" id="KW-0812">Transmembrane</keyword>
<dbReference type="CDD" id="cd20336">
    <property type="entry name" value="Rcat_RBR"/>
    <property type="match status" value="1"/>
</dbReference>
<gene>
    <name evidence="19" type="ORF">CTAYLR_005778</name>
</gene>
<evidence type="ECO:0000313" key="20">
    <source>
        <dbReference type="Proteomes" id="UP001230188"/>
    </source>
</evidence>
<dbReference type="GO" id="GO:0031090">
    <property type="term" value="C:organelle membrane"/>
    <property type="evidence" value="ECO:0007669"/>
    <property type="project" value="UniProtKB-ARBA"/>
</dbReference>
<dbReference type="GO" id="GO:0007264">
    <property type="term" value="P:small GTPase-mediated signal transduction"/>
    <property type="evidence" value="ECO:0007669"/>
    <property type="project" value="InterPro"/>
</dbReference>
<keyword evidence="20" id="KW-1185">Reference proteome</keyword>
<comment type="pathway">
    <text evidence="3">Protein modification; protein ubiquitination.</text>
</comment>
<evidence type="ECO:0000256" key="16">
    <source>
        <dbReference type="PROSITE-ProRule" id="PRU00175"/>
    </source>
</evidence>
<dbReference type="GO" id="GO:0005525">
    <property type="term" value="F:GTP binding"/>
    <property type="evidence" value="ECO:0007669"/>
    <property type="project" value="UniProtKB-KW"/>
</dbReference>
<dbReference type="SMART" id="SM00174">
    <property type="entry name" value="RHO"/>
    <property type="match status" value="1"/>
</dbReference>
<protein>
    <recommendedName>
        <fullName evidence="4">RBR-type E3 ubiquitin transferase</fullName>
        <ecNumber evidence="4">2.3.2.31</ecNumber>
    </recommendedName>
</protein>
<dbReference type="SUPFAM" id="SSF52540">
    <property type="entry name" value="P-loop containing nucleoside triphosphate hydrolases"/>
    <property type="match status" value="1"/>
</dbReference>
<dbReference type="GO" id="GO:0003924">
    <property type="term" value="F:GTPase activity"/>
    <property type="evidence" value="ECO:0007669"/>
    <property type="project" value="InterPro"/>
</dbReference>
<keyword evidence="13" id="KW-1133">Transmembrane helix</keyword>
<dbReference type="CDD" id="cd00157">
    <property type="entry name" value="Rho"/>
    <property type="match status" value="1"/>
</dbReference>
<dbReference type="GO" id="GO:0005737">
    <property type="term" value="C:cytoplasm"/>
    <property type="evidence" value="ECO:0007669"/>
    <property type="project" value="UniProtKB-ARBA"/>
</dbReference>
<evidence type="ECO:0000256" key="7">
    <source>
        <dbReference type="ARBA" id="ARBA00022723"/>
    </source>
</evidence>
<dbReference type="PROSITE" id="PS51421">
    <property type="entry name" value="RAS"/>
    <property type="match status" value="1"/>
</dbReference>
<dbReference type="EC" id="2.3.2.31" evidence="4"/>
<dbReference type="InterPro" id="IPR013083">
    <property type="entry name" value="Znf_RING/FYVE/PHD"/>
</dbReference>
<dbReference type="Proteomes" id="UP001230188">
    <property type="component" value="Unassembled WGS sequence"/>
</dbReference>
<dbReference type="FunFam" id="3.30.40.10:FF:000051">
    <property type="entry name" value="RBR-type E3 ubiquitin transferase"/>
    <property type="match status" value="1"/>
</dbReference>
<evidence type="ECO:0000256" key="6">
    <source>
        <dbReference type="ARBA" id="ARBA00022692"/>
    </source>
</evidence>
<evidence type="ECO:0000259" key="17">
    <source>
        <dbReference type="PROSITE" id="PS50089"/>
    </source>
</evidence>
<organism evidence="19 20">
    <name type="scientific">Chrysophaeum taylorii</name>
    <dbReference type="NCBI Taxonomy" id="2483200"/>
    <lineage>
        <taxon>Eukaryota</taxon>
        <taxon>Sar</taxon>
        <taxon>Stramenopiles</taxon>
        <taxon>Ochrophyta</taxon>
        <taxon>Pelagophyceae</taxon>
        <taxon>Pelagomonadales</taxon>
        <taxon>Pelagomonadaceae</taxon>
        <taxon>Chrysophaeum</taxon>
    </lineage>
</organism>
<evidence type="ECO:0000256" key="8">
    <source>
        <dbReference type="ARBA" id="ARBA00022737"/>
    </source>
</evidence>
<evidence type="ECO:0000256" key="12">
    <source>
        <dbReference type="ARBA" id="ARBA00022833"/>
    </source>
</evidence>
<name>A0AAD7UM66_9STRA</name>
<dbReference type="InterPro" id="IPR005225">
    <property type="entry name" value="Small_GTP-bd"/>
</dbReference>
<evidence type="ECO:0000256" key="13">
    <source>
        <dbReference type="ARBA" id="ARBA00022989"/>
    </source>
</evidence>
<dbReference type="SMART" id="SM00175">
    <property type="entry name" value="RAB"/>
    <property type="match status" value="1"/>
</dbReference>
<evidence type="ECO:0000256" key="1">
    <source>
        <dbReference type="ARBA" id="ARBA00001798"/>
    </source>
</evidence>
<evidence type="ECO:0000256" key="9">
    <source>
        <dbReference type="ARBA" id="ARBA00022741"/>
    </source>
</evidence>
<dbReference type="PROSITE" id="PS51873">
    <property type="entry name" value="TRIAD"/>
    <property type="match status" value="1"/>
</dbReference>
<keyword evidence="7" id="KW-0479">Metal-binding</keyword>
<dbReference type="PROSITE" id="PS51420">
    <property type="entry name" value="RHO"/>
    <property type="match status" value="1"/>
</dbReference>
<dbReference type="InterPro" id="IPR001806">
    <property type="entry name" value="Small_GTPase"/>
</dbReference>
<keyword evidence="9" id="KW-0547">Nucleotide-binding</keyword>
<dbReference type="SMART" id="SM00173">
    <property type="entry name" value="RAS"/>
    <property type="match status" value="1"/>
</dbReference>
<dbReference type="SUPFAM" id="SSF57850">
    <property type="entry name" value="RING/U-box"/>
    <property type="match status" value="2"/>
</dbReference>
<keyword evidence="15" id="KW-0472">Membrane</keyword>
<comment type="caution">
    <text evidence="19">The sequence shown here is derived from an EMBL/GenBank/DDBJ whole genome shotgun (WGS) entry which is preliminary data.</text>
</comment>
<dbReference type="InterPro" id="IPR027417">
    <property type="entry name" value="P-loop_NTPase"/>
</dbReference>
<dbReference type="InterPro" id="IPR001841">
    <property type="entry name" value="Znf_RING"/>
</dbReference>
<keyword evidence="5" id="KW-0808">Transferase</keyword>
<dbReference type="GO" id="GO:0061630">
    <property type="term" value="F:ubiquitin protein ligase activity"/>
    <property type="evidence" value="ECO:0007669"/>
    <property type="project" value="UniProtKB-EC"/>
</dbReference>
<sequence>MESVKVVLVGNGAVGKTCLVVKRTTGAFPEEYVPTVYDVPTMNSMIDGTPTNVTLWDTAGQFDFDRLRPLVYPQTDAFVLCASLDDENSQDVLESRWLHEIRAHLPARVPFVIAATKADVSGSSLKLMERAKRMKAQGYFEVSAREDWGVDTLFDHVARVALWHVRAQRSGDFSKKRRFWFRKKKLAPPSFVTNFHAARLATVDCGICFEKVSRDATNLRACCGSRFCKTCLSTYIRTQVQEGRSRIACPGRACRRMLNPADVRALADADTNALYSETLAKNHADRLGTVRENDKLKPDFDGTRICPACQVIIFRHSGCDQVRCACGHNFNWNQAETVFY</sequence>
<dbReference type="AlphaFoldDB" id="A0AAD7UM66"/>
<keyword evidence="12" id="KW-0862">Zinc</keyword>
<proteinExistence type="predicted"/>
<dbReference type="Gene3D" id="3.30.40.10">
    <property type="entry name" value="Zinc/RING finger domain, C3HC4 (zinc finger)"/>
    <property type="match status" value="1"/>
</dbReference>
<evidence type="ECO:0000256" key="5">
    <source>
        <dbReference type="ARBA" id="ARBA00022679"/>
    </source>
</evidence>
<evidence type="ECO:0000256" key="10">
    <source>
        <dbReference type="ARBA" id="ARBA00022771"/>
    </source>
</evidence>
<dbReference type="PROSITE" id="PS51419">
    <property type="entry name" value="RAB"/>
    <property type="match status" value="1"/>
</dbReference>
<dbReference type="InterPro" id="IPR044066">
    <property type="entry name" value="TRIAD_supradom"/>
</dbReference>
<dbReference type="GO" id="GO:0008270">
    <property type="term" value="F:zinc ion binding"/>
    <property type="evidence" value="ECO:0007669"/>
    <property type="project" value="UniProtKB-KW"/>
</dbReference>
<dbReference type="NCBIfam" id="TIGR00231">
    <property type="entry name" value="small_GTP"/>
    <property type="match status" value="1"/>
</dbReference>
<evidence type="ECO:0000256" key="3">
    <source>
        <dbReference type="ARBA" id="ARBA00004906"/>
    </source>
</evidence>
<evidence type="ECO:0000313" key="19">
    <source>
        <dbReference type="EMBL" id="KAJ8611844.1"/>
    </source>
</evidence>
<feature type="domain" description="RING-type" evidence="17">
    <location>
        <begin position="205"/>
        <end position="250"/>
    </location>
</feature>
<dbReference type="EMBL" id="JAQMWT010000060">
    <property type="protein sequence ID" value="KAJ8611844.1"/>
    <property type="molecule type" value="Genomic_DNA"/>
</dbReference>
<dbReference type="Gene3D" id="3.40.50.300">
    <property type="entry name" value="P-loop containing nucleotide triphosphate hydrolases"/>
    <property type="match status" value="1"/>
</dbReference>
<comment type="catalytic activity">
    <reaction evidence="1">
        <text>[E2 ubiquitin-conjugating enzyme]-S-ubiquitinyl-L-cysteine + [acceptor protein]-L-lysine = [E2 ubiquitin-conjugating enzyme]-L-cysteine + [acceptor protein]-N(6)-ubiquitinyl-L-lysine.</text>
        <dbReference type="EC" id="2.3.2.31"/>
    </reaction>
</comment>
<keyword evidence="10 16" id="KW-0863">Zinc-finger</keyword>
<evidence type="ECO:0000256" key="15">
    <source>
        <dbReference type="ARBA" id="ARBA00023136"/>
    </source>
</evidence>
<comment type="subcellular location">
    <subcellularLocation>
        <location evidence="2">Membrane</location>
        <topology evidence="2">Single-pass membrane protein</topology>
    </subcellularLocation>
</comment>
<dbReference type="PROSITE" id="PS50089">
    <property type="entry name" value="ZF_RING_2"/>
    <property type="match status" value="1"/>
</dbReference>
<dbReference type="Pfam" id="PF00071">
    <property type="entry name" value="Ras"/>
    <property type="match status" value="1"/>
</dbReference>
<reference evidence="19" key="1">
    <citation type="submission" date="2023-01" db="EMBL/GenBank/DDBJ databases">
        <title>Metagenome sequencing of chrysophaentin producing Chrysophaeum taylorii.</title>
        <authorList>
            <person name="Davison J."/>
            <person name="Bewley C."/>
        </authorList>
    </citation>
    <scope>NUCLEOTIDE SEQUENCE</scope>
    <source>
        <strain evidence="19">NIES-1699</strain>
    </source>
</reference>